<evidence type="ECO:0000313" key="4">
    <source>
        <dbReference type="Proteomes" id="UP000321389"/>
    </source>
</evidence>
<evidence type="ECO:0000313" key="3">
    <source>
        <dbReference type="EMBL" id="QDY99675.1"/>
    </source>
</evidence>
<evidence type="ECO:0000256" key="1">
    <source>
        <dbReference type="ARBA" id="ARBA00006484"/>
    </source>
</evidence>
<sequence length="266" mass="28740">MKLYRASPKDGPAWVTGASTGIGRALALELARKGYVVAATARREALLTELAREAEGLAGRILPCPADVTDSAAMAGRVEQIERDHGPLALAIFNAGDYFPTRGEALSTEEFIATYQVNLFGVVHGLVPAVERMKAHGRGHVAVIGSASAYGGLPRAAAYGASKAALNNMAAALKFDFDLLNIRIQVFNPGFVDTPLTKTNRFAMPALMTPEAAAKRMLAGLETGGFEISFPRRFTWAIKLVNILPYPAYFALVKRFTGWHRRNLHQ</sequence>
<reference evidence="3" key="1">
    <citation type="submission" date="2020-04" db="EMBL/GenBank/DDBJ databases">
        <title>Nitratireductor sp. nov. isolated from mangrove soil.</title>
        <authorList>
            <person name="Ye Y."/>
        </authorList>
    </citation>
    <scope>NUCLEOTIDE SEQUENCE</scope>
    <source>
        <strain evidence="3">SY7</strain>
    </source>
</reference>
<dbReference type="GO" id="GO:0016020">
    <property type="term" value="C:membrane"/>
    <property type="evidence" value="ECO:0007669"/>
    <property type="project" value="TreeGrafter"/>
</dbReference>
<dbReference type="Gene3D" id="3.40.50.720">
    <property type="entry name" value="NAD(P)-binding Rossmann-like Domain"/>
    <property type="match status" value="1"/>
</dbReference>
<dbReference type="Pfam" id="PF00106">
    <property type="entry name" value="adh_short"/>
    <property type="match status" value="1"/>
</dbReference>
<dbReference type="EMBL" id="CP042301">
    <property type="protein sequence ID" value="QDY99675.1"/>
    <property type="molecule type" value="Genomic_DNA"/>
</dbReference>
<dbReference type="KEGG" id="niy:FQ775_04410"/>
<evidence type="ECO:0000256" key="2">
    <source>
        <dbReference type="ARBA" id="ARBA00023002"/>
    </source>
</evidence>
<dbReference type="InterPro" id="IPR002347">
    <property type="entry name" value="SDR_fam"/>
</dbReference>
<dbReference type="RefSeq" id="WP_146298329.1">
    <property type="nucleotide sequence ID" value="NZ_CP042301.2"/>
</dbReference>
<dbReference type="InterPro" id="IPR036291">
    <property type="entry name" value="NAD(P)-bd_dom_sf"/>
</dbReference>
<protein>
    <submittedName>
        <fullName evidence="3">SDR family NAD(P)-dependent oxidoreductase</fullName>
    </submittedName>
</protein>
<dbReference type="PRINTS" id="PR00081">
    <property type="entry name" value="GDHRDH"/>
</dbReference>
<dbReference type="OrthoDB" id="335726at2"/>
<accession>A0A5B8KVU7</accession>
<dbReference type="PANTHER" id="PTHR44196:SF1">
    <property type="entry name" value="DEHYDROGENASE_REDUCTASE SDR FAMILY MEMBER 7B"/>
    <property type="match status" value="1"/>
</dbReference>
<dbReference type="Proteomes" id="UP000321389">
    <property type="component" value="Chromosome"/>
</dbReference>
<dbReference type="GO" id="GO:0016491">
    <property type="term" value="F:oxidoreductase activity"/>
    <property type="evidence" value="ECO:0007669"/>
    <property type="project" value="UniProtKB-KW"/>
</dbReference>
<gene>
    <name evidence="3" type="ORF">FQ775_04410</name>
</gene>
<dbReference type="SUPFAM" id="SSF51735">
    <property type="entry name" value="NAD(P)-binding Rossmann-fold domains"/>
    <property type="match status" value="1"/>
</dbReference>
<keyword evidence="2" id="KW-0560">Oxidoreductase</keyword>
<dbReference type="AlphaFoldDB" id="A0A5B8KVU7"/>
<organism evidence="3 4">
    <name type="scientific">Nitratireductor mangrovi</name>
    <dbReference type="NCBI Taxonomy" id="2599600"/>
    <lineage>
        <taxon>Bacteria</taxon>
        <taxon>Pseudomonadati</taxon>
        <taxon>Pseudomonadota</taxon>
        <taxon>Alphaproteobacteria</taxon>
        <taxon>Hyphomicrobiales</taxon>
        <taxon>Phyllobacteriaceae</taxon>
        <taxon>Nitratireductor</taxon>
    </lineage>
</organism>
<keyword evidence="4" id="KW-1185">Reference proteome</keyword>
<comment type="similarity">
    <text evidence="1">Belongs to the short-chain dehydrogenases/reductases (SDR) family.</text>
</comment>
<name>A0A5B8KVU7_9HYPH</name>
<dbReference type="PANTHER" id="PTHR44196">
    <property type="entry name" value="DEHYDROGENASE/REDUCTASE SDR FAMILY MEMBER 7B"/>
    <property type="match status" value="1"/>
</dbReference>
<proteinExistence type="inferred from homology"/>